<proteinExistence type="predicted"/>
<organism evidence="4 5">
    <name type="scientific">Cynoglossus semilaevis</name>
    <name type="common">Tongue sole</name>
    <dbReference type="NCBI Taxonomy" id="244447"/>
    <lineage>
        <taxon>Eukaryota</taxon>
        <taxon>Metazoa</taxon>
        <taxon>Chordata</taxon>
        <taxon>Craniata</taxon>
        <taxon>Vertebrata</taxon>
        <taxon>Euteleostomi</taxon>
        <taxon>Actinopterygii</taxon>
        <taxon>Neopterygii</taxon>
        <taxon>Teleostei</taxon>
        <taxon>Neoteleostei</taxon>
        <taxon>Acanthomorphata</taxon>
        <taxon>Carangaria</taxon>
        <taxon>Pleuronectiformes</taxon>
        <taxon>Pleuronectoidei</taxon>
        <taxon>Cynoglossidae</taxon>
        <taxon>Cynoglossinae</taxon>
        <taxon>Cynoglossus</taxon>
    </lineage>
</organism>
<dbReference type="GeneTree" id="ENSGT00950000183138"/>
<dbReference type="GO" id="GO:0048471">
    <property type="term" value="C:perinuclear region of cytoplasm"/>
    <property type="evidence" value="ECO:0007669"/>
    <property type="project" value="UniProtKB-SubCell"/>
</dbReference>
<keyword evidence="5" id="KW-1185">Reference proteome</keyword>
<evidence type="ECO:0000256" key="2">
    <source>
        <dbReference type="ARBA" id="ARBA00022490"/>
    </source>
</evidence>
<accession>A0A3P8WNA2</accession>
<dbReference type="GO" id="GO:0030864">
    <property type="term" value="C:cortical actin cytoskeleton"/>
    <property type="evidence" value="ECO:0007669"/>
    <property type="project" value="TreeGrafter"/>
</dbReference>
<name>A0A3P8WNA2_CYNSE</name>
<evidence type="ECO:0000259" key="3">
    <source>
        <dbReference type="Pfam" id="PF02318"/>
    </source>
</evidence>
<dbReference type="GO" id="GO:0003779">
    <property type="term" value="F:actin binding"/>
    <property type="evidence" value="ECO:0007669"/>
    <property type="project" value="TreeGrafter"/>
</dbReference>
<dbReference type="PANTHER" id="PTHR14555">
    <property type="entry name" value="MYELIN-ASSOCIATED OLIGODENDROCYTIC BASIC PROTEIN MOBP -RELATED"/>
    <property type="match status" value="1"/>
</dbReference>
<dbReference type="Ensembl" id="ENSCSET00000028342.1">
    <property type="protein sequence ID" value="ENSCSEP00000027967.1"/>
    <property type="gene ID" value="ENSCSEG00000017872.1"/>
</dbReference>
<evidence type="ECO:0000313" key="5">
    <source>
        <dbReference type="Proteomes" id="UP000265120"/>
    </source>
</evidence>
<dbReference type="SUPFAM" id="SSF57903">
    <property type="entry name" value="FYVE/PHD zinc finger"/>
    <property type="match status" value="1"/>
</dbReference>
<keyword evidence="2" id="KW-0963">Cytoplasm</keyword>
<dbReference type="InterPro" id="IPR013083">
    <property type="entry name" value="Znf_RING/FYVE/PHD"/>
</dbReference>
<reference evidence="4" key="2">
    <citation type="submission" date="2025-08" db="UniProtKB">
        <authorList>
            <consortium name="Ensembl"/>
        </authorList>
    </citation>
    <scope>IDENTIFICATION</scope>
</reference>
<dbReference type="InterPro" id="IPR011011">
    <property type="entry name" value="Znf_FYVE_PHD"/>
</dbReference>
<dbReference type="InterPro" id="IPR051745">
    <property type="entry name" value="Intracell_Transport_Effector"/>
</dbReference>
<evidence type="ECO:0000313" key="4">
    <source>
        <dbReference type="Ensembl" id="ENSCSEP00000027967.1"/>
    </source>
</evidence>
<reference evidence="4 5" key="1">
    <citation type="journal article" date="2014" name="Nat. Genet.">
        <title>Whole-genome sequence of a flatfish provides insights into ZW sex chromosome evolution and adaptation to a benthic lifestyle.</title>
        <authorList>
            <person name="Chen S."/>
            <person name="Zhang G."/>
            <person name="Shao C."/>
            <person name="Huang Q."/>
            <person name="Liu G."/>
            <person name="Zhang P."/>
            <person name="Song W."/>
            <person name="An N."/>
            <person name="Chalopin D."/>
            <person name="Volff J.N."/>
            <person name="Hong Y."/>
            <person name="Li Q."/>
            <person name="Sha Z."/>
            <person name="Zhou H."/>
            <person name="Xie M."/>
            <person name="Yu Q."/>
            <person name="Liu Y."/>
            <person name="Xiang H."/>
            <person name="Wang N."/>
            <person name="Wu K."/>
            <person name="Yang C."/>
            <person name="Zhou Q."/>
            <person name="Liao X."/>
            <person name="Yang L."/>
            <person name="Hu Q."/>
            <person name="Zhang J."/>
            <person name="Meng L."/>
            <person name="Jin L."/>
            <person name="Tian Y."/>
            <person name="Lian J."/>
            <person name="Yang J."/>
            <person name="Miao G."/>
            <person name="Liu S."/>
            <person name="Liang Z."/>
            <person name="Yan F."/>
            <person name="Li Y."/>
            <person name="Sun B."/>
            <person name="Zhang H."/>
            <person name="Zhang J."/>
            <person name="Zhu Y."/>
            <person name="Du M."/>
            <person name="Zhao Y."/>
            <person name="Schartl M."/>
            <person name="Tang Q."/>
            <person name="Wang J."/>
        </authorList>
    </citation>
    <scope>NUCLEOTIDE SEQUENCE</scope>
</reference>
<dbReference type="PANTHER" id="PTHR14555:SF6">
    <property type="entry name" value="RAB EFFECTOR MYRIP"/>
    <property type="match status" value="1"/>
</dbReference>
<sequence>RTVVYTFERKQEQDEEGSRCLLLSRQSCFNQRCCIRCCLPFTFLFNPKHQCQDCRFNVCKGCRVYSKQEKCWLCCACQKSRLLKTQSLEWFYSNVKQRFKRFGSAKVLKTLYRKHLQLKMSRMIESRRIAKPKKHLQKNII</sequence>
<dbReference type="STRING" id="244447.ENSCSEP00000027967"/>
<dbReference type="InParanoid" id="A0A3P8WNA2"/>
<reference evidence="4" key="3">
    <citation type="submission" date="2025-09" db="UniProtKB">
        <authorList>
            <consortium name="Ensembl"/>
        </authorList>
    </citation>
    <scope>IDENTIFICATION</scope>
</reference>
<dbReference type="AlphaFoldDB" id="A0A3P8WNA2"/>
<comment type="subcellular location">
    <subcellularLocation>
        <location evidence="1">Cytoplasm</location>
        <location evidence="1">Perinuclear region</location>
    </subcellularLocation>
</comment>
<protein>
    <recommendedName>
        <fullName evidence="3">FYVE-type zinc finger domain-containing protein</fullName>
    </recommendedName>
</protein>
<evidence type="ECO:0000256" key="1">
    <source>
        <dbReference type="ARBA" id="ARBA00004556"/>
    </source>
</evidence>
<dbReference type="GO" id="GO:0017022">
    <property type="term" value="F:myosin binding"/>
    <property type="evidence" value="ECO:0007669"/>
    <property type="project" value="TreeGrafter"/>
</dbReference>
<feature type="domain" description="FYVE-type zinc finger" evidence="3">
    <location>
        <begin position="10"/>
        <end position="95"/>
    </location>
</feature>
<dbReference type="Proteomes" id="UP000265120">
    <property type="component" value="Chromosome 20"/>
</dbReference>
<dbReference type="Gene3D" id="3.30.40.10">
    <property type="entry name" value="Zinc/RING finger domain, C3HC4 (zinc finger)"/>
    <property type="match status" value="1"/>
</dbReference>
<dbReference type="Pfam" id="PF02318">
    <property type="entry name" value="FYVE_2"/>
    <property type="match status" value="1"/>
</dbReference>
<dbReference type="InterPro" id="IPR041282">
    <property type="entry name" value="FYVE_2"/>
</dbReference>